<organism evidence="1 2">
    <name type="scientific">Halopseudomonas pachastrellae</name>
    <dbReference type="NCBI Taxonomy" id="254161"/>
    <lineage>
        <taxon>Bacteria</taxon>
        <taxon>Pseudomonadati</taxon>
        <taxon>Pseudomonadota</taxon>
        <taxon>Gammaproteobacteria</taxon>
        <taxon>Pseudomonadales</taxon>
        <taxon>Pseudomonadaceae</taxon>
        <taxon>Halopseudomonas</taxon>
    </lineage>
</organism>
<dbReference type="EMBL" id="MUBC01000020">
    <property type="protein sequence ID" value="ONM43895.1"/>
    <property type="molecule type" value="Genomic_DNA"/>
</dbReference>
<comment type="caution">
    <text evidence="1">The sequence shown here is derived from an EMBL/GenBank/DDBJ whole genome shotgun (WGS) entry which is preliminary data.</text>
</comment>
<dbReference type="AlphaFoldDB" id="A0A1S8DEN3"/>
<dbReference type="PANTHER" id="PTHR35564:SF3">
    <property type="entry name" value="TYPE VI SECRETION SYSTEM BASEPLATE SUBUNIT TSSG"/>
    <property type="match status" value="1"/>
</dbReference>
<dbReference type="PANTHER" id="PTHR35564">
    <property type="match status" value="1"/>
</dbReference>
<keyword evidence="2" id="KW-1185">Reference proteome</keyword>
<dbReference type="OrthoDB" id="1523296at2"/>
<dbReference type="NCBIfam" id="TIGR03347">
    <property type="entry name" value="VI_chp_1"/>
    <property type="match status" value="1"/>
</dbReference>
<proteinExistence type="predicted"/>
<name>A0A1S8DEN3_9GAMM</name>
<dbReference type="STRING" id="254161.SAMN05216256_11571"/>
<dbReference type="Proteomes" id="UP000242847">
    <property type="component" value="Unassembled WGS sequence"/>
</dbReference>
<dbReference type="RefSeq" id="WP_083727445.1">
    <property type="nucleotide sequence ID" value="NZ_FOUD01000015.1"/>
</dbReference>
<reference evidence="1 2" key="1">
    <citation type="submission" date="2017-01" db="EMBL/GenBank/DDBJ databases">
        <title>Draft genome sequence of Pseudomonas pachastrellae type strain CCUG 46540T from a deep sea.</title>
        <authorList>
            <person name="Gomila M."/>
            <person name="Mulet M."/>
            <person name="Lalucat J."/>
            <person name="Garcia-Valdes E."/>
        </authorList>
    </citation>
    <scope>NUCLEOTIDE SEQUENCE [LARGE SCALE GENOMIC DNA]</scope>
    <source>
        <strain evidence="1 2">CCUG 46540</strain>
    </source>
</reference>
<sequence length="338" mass="38303">MGAAHGPTAPVLTRLQRDIQHYSLYQALLRLMDQLQLQHPTLGPQALYRRISFSANPSLGFATRDIEQLTFEQRADGLHCHLQLNLIALSGAASPLPASYVEQALGEDAGSRSIRDLLDLFNDRLQRLLLPIWQKYRYYSRFQGGASDQLSQRLLATAGLDCDGADVGLEPRRLLPYLGLIGMRSQSAELVCAVLRYYFRYPHIELEQCLAQRIEIPPEQLCQLGQHNSTLASDCVLGNAVVDGSGRFRVHLRQLDWNDFHRFLPPGQDHAPLCALLRFVLRTPLQYDLQLQLRRDELRELRIGQRNPCHLGWTSWLGEPEGDALIRLAPNRRDTAPC</sequence>
<accession>A0A1S8DEN3</accession>
<dbReference type="Pfam" id="PF06996">
    <property type="entry name" value="T6SS_TssG"/>
    <property type="match status" value="1"/>
</dbReference>
<evidence type="ECO:0000313" key="1">
    <source>
        <dbReference type="EMBL" id="ONM43895.1"/>
    </source>
</evidence>
<protein>
    <submittedName>
        <fullName evidence="1">Type VI secretion protein</fullName>
    </submittedName>
</protein>
<evidence type="ECO:0000313" key="2">
    <source>
        <dbReference type="Proteomes" id="UP000242847"/>
    </source>
</evidence>
<gene>
    <name evidence="1" type="ORF">BXT89_10540</name>
</gene>
<dbReference type="InterPro" id="IPR010732">
    <property type="entry name" value="T6SS_TssG-like"/>
</dbReference>